<gene>
    <name evidence="3" type="ORF">L1O03_09310</name>
</gene>
<dbReference type="PANTHER" id="PTHR43540:SF3">
    <property type="entry name" value="ENTEROBACTIN SYNTHASE COMPONENT B"/>
    <property type="match status" value="1"/>
</dbReference>
<proteinExistence type="predicted"/>
<dbReference type="AlphaFoldDB" id="A0A9X1QUR4"/>
<dbReference type="RefSeq" id="WP_236119500.1">
    <property type="nucleotide sequence ID" value="NZ_JAKGSI010000004.1"/>
</dbReference>
<dbReference type="InterPro" id="IPR016291">
    <property type="entry name" value="Isochorismatase"/>
</dbReference>
<dbReference type="Gene3D" id="3.40.50.850">
    <property type="entry name" value="Isochorismatase-like"/>
    <property type="match status" value="1"/>
</dbReference>
<evidence type="ECO:0000313" key="4">
    <source>
        <dbReference type="Proteomes" id="UP001139336"/>
    </source>
</evidence>
<organism evidence="3 4">
    <name type="scientific">Corynebacterium uropygiale</name>
    <dbReference type="NCBI Taxonomy" id="1775911"/>
    <lineage>
        <taxon>Bacteria</taxon>
        <taxon>Bacillati</taxon>
        <taxon>Actinomycetota</taxon>
        <taxon>Actinomycetes</taxon>
        <taxon>Mycobacteriales</taxon>
        <taxon>Corynebacteriaceae</taxon>
        <taxon>Corynebacterium</taxon>
    </lineage>
</organism>
<dbReference type="SUPFAM" id="SSF52499">
    <property type="entry name" value="Isochorismatase-like hydrolases"/>
    <property type="match status" value="1"/>
</dbReference>
<dbReference type="GO" id="GO:0008908">
    <property type="term" value="F:isochorismatase activity"/>
    <property type="evidence" value="ECO:0007669"/>
    <property type="project" value="InterPro"/>
</dbReference>
<keyword evidence="1" id="KW-0378">Hydrolase</keyword>
<comment type="caution">
    <text evidence="3">The sequence shown here is derived from an EMBL/GenBank/DDBJ whole genome shotgun (WGS) entry which is preliminary data.</text>
</comment>
<dbReference type="Pfam" id="PF00857">
    <property type="entry name" value="Isochorismatase"/>
    <property type="match status" value="1"/>
</dbReference>
<dbReference type="PANTHER" id="PTHR43540">
    <property type="entry name" value="PEROXYUREIDOACRYLATE/UREIDOACRYLATE AMIDOHYDROLASE-RELATED"/>
    <property type="match status" value="1"/>
</dbReference>
<feature type="domain" description="Isochorismatase-like" evidence="2">
    <location>
        <begin position="30"/>
        <end position="201"/>
    </location>
</feature>
<evidence type="ECO:0000259" key="2">
    <source>
        <dbReference type="Pfam" id="PF00857"/>
    </source>
</evidence>
<evidence type="ECO:0000256" key="1">
    <source>
        <dbReference type="ARBA" id="ARBA00022801"/>
    </source>
</evidence>
<protein>
    <submittedName>
        <fullName evidence="3">Isochorismatase family protein</fullName>
    </submittedName>
</protein>
<sequence length="210" mass="23232">MAIPAIPSYPLPTTLPDPAVSWGIDPARAAILVHDMQEYFLRAYSLTEEPMSAVLPNIRALIDAADCQGIPVFFSAQPPAQHPLRRGLLSEFWGEGMGTDEDAAIVEPLAPREGHTVLTKWRYSAFERTDLRETLAYAGRDQLIITGVYGHMGCKVTAVDAFMSDVQAFLVADAIADFTREDHEETLDWVGRRCGRVLTTAAILDMIEER</sequence>
<reference evidence="3" key="1">
    <citation type="submission" date="2022-01" db="EMBL/GenBank/DDBJ databases">
        <title>Corynebacterium sp. nov isolated from isolated from the feces of the greater white-fronted geese (Anser albifrons) at Poyang Lake, PR China.</title>
        <authorList>
            <person name="Liu Q."/>
        </authorList>
    </citation>
    <scope>NUCLEOTIDE SEQUENCE</scope>
    <source>
        <strain evidence="3">JCM 32435</strain>
    </source>
</reference>
<dbReference type="PRINTS" id="PR01398">
    <property type="entry name" value="ISCHRISMTASE"/>
</dbReference>
<dbReference type="InterPro" id="IPR000868">
    <property type="entry name" value="Isochorismatase-like_dom"/>
</dbReference>
<name>A0A9X1QUR4_9CORY</name>
<dbReference type="InterPro" id="IPR036380">
    <property type="entry name" value="Isochorismatase-like_sf"/>
</dbReference>
<keyword evidence="4" id="KW-1185">Reference proteome</keyword>
<dbReference type="InterPro" id="IPR050272">
    <property type="entry name" value="Isochorismatase-like_hydrls"/>
</dbReference>
<dbReference type="Proteomes" id="UP001139336">
    <property type="component" value="Unassembled WGS sequence"/>
</dbReference>
<dbReference type="EMBL" id="JAKGSI010000004">
    <property type="protein sequence ID" value="MCF4007365.1"/>
    <property type="molecule type" value="Genomic_DNA"/>
</dbReference>
<evidence type="ECO:0000313" key="3">
    <source>
        <dbReference type="EMBL" id="MCF4007365.1"/>
    </source>
</evidence>
<accession>A0A9X1QUR4</accession>